<dbReference type="GO" id="GO:0006633">
    <property type="term" value="P:fatty acid biosynthetic process"/>
    <property type="evidence" value="ECO:0007669"/>
    <property type="project" value="InterPro"/>
</dbReference>
<feature type="domain" description="Beta-ketoacyl-[acyl-carrier-protein] synthase III C-terminal" evidence="3">
    <location>
        <begin position="256"/>
        <end position="329"/>
    </location>
</feature>
<dbReference type="PANTHER" id="PTHR34069">
    <property type="entry name" value="3-OXOACYL-[ACYL-CARRIER-PROTEIN] SYNTHASE 3"/>
    <property type="match status" value="1"/>
</dbReference>
<sequence length="336" mass="36037">MFLHALGHFHPENLITNAFLQDIGLETDDAWIVERVGIRTRHTVLPLDYIRETRNRDVRGALEAALYSNAETGKRAALMALRRAGRDVKDVGMVVSGGCSPDECIPAEACRIAEALGIEAPSLDVNAACSSFCAQLHFLAGMRPERLPDFILVVNPENSTRVVDYSDRSSCVLWGDGTSAALLSPRIPGPWRITRTLLGGSPSGADKVKVPRAGHFTQQGAAVQTFAIKRASETFLALRAHYLAASPGRTPDGLSLIGHQANLRMLEAVQRRTEVSDARHFHNVGYRGNCGASGAPTVLSENWDNPQVGDAVALAVVGSGLTWAGALLERRATAGA</sequence>
<reference evidence="5 6" key="1">
    <citation type="submission" date="2014-07" db="EMBL/GenBank/DDBJ databases">
        <title>Draft Genome Sequence of Gephyronic Acid Producer, Cystobacter violaceus Strain Cb vi76.</title>
        <authorList>
            <person name="Stevens D.C."/>
            <person name="Young J."/>
            <person name="Carmichael R."/>
            <person name="Tan J."/>
            <person name="Taylor R.E."/>
        </authorList>
    </citation>
    <scope>NUCLEOTIDE SEQUENCE [LARGE SCALE GENOMIC DNA]</scope>
    <source>
        <strain evidence="5 6">Cb vi76</strain>
    </source>
</reference>
<dbReference type="CDD" id="cd00830">
    <property type="entry name" value="KAS_III"/>
    <property type="match status" value="1"/>
</dbReference>
<organism evidence="5 6">
    <name type="scientific">Archangium violaceum Cb vi76</name>
    <dbReference type="NCBI Taxonomy" id="1406225"/>
    <lineage>
        <taxon>Bacteria</taxon>
        <taxon>Pseudomonadati</taxon>
        <taxon>Myxococcota</taxon>
        <taxon>Myxococcia</taxon>
        <taxon>Myxococcales</taxon>
        <taxon>Cystobacterineae</taxon>
        <taxon>Archangiaceae</taxon>
        <taxon>Archangium</taxon>
    </lineage>
</organism>
<evidence type="ECO:0000259" key="3">
    <source>
        <dbReference type="Pfam" id="PF08541"/>
    </source>
</evidence>
<dbReference type="Proteomes" id="UP000028547">
    <property type="component" value="Unassembled WGS sequence"/>
</dbReference>
<name>A0A084SL40_9BACT</name>
<protein>
    <submittedName>
        <fullName evidence="5">3-oxoacyl-ACP synthase</fullName>
    </submittedName>
</protein>
<dbReference type="GO" id="GO:0004315">
    <property type="term" value="F:3-oxoacyl-[acyl-carrier-protein] synthase activity"/>
    <property type="evidence" value="ECO:0007669"/>
    <property type="project" value="InterPro"/>
</dbReference>
<dbReference type="AlphaFoldDB" id="A0A084SL40"/>
<keyword evidence="2" id="KW-0012">Acyltransferase</keyword>
<dbReference type="GO" id="GO:0044550">
    <property type="term" value="P:secondary metabolite biosynthetic process"/>
    <property type="evidence" value="ECO:0007669"/>
    <property type="project" value="TreeGrafter"/>
</dbReference>
<dbReference type="InterPro" id="IPR013747">
    <property type="entry name" value="ACP_syn_III_C"/>
</dbReference>
<dbReference type="InterPro" id="IPR013751">
    <property type="entry name" value="ACP_syn_III_N"/>
</dbReference>
<keyword evidence="1" id="KW-0808">Transferase</keyword>
<dbReference type="RefSeq" id="WP_043406153.1">
    <property type="nucleotide sequence ID" value="NZ_JPMI01000258.1"/>
</dbReference>
<dbReference type="Gene3D" id="3.40.47.10">
    <property type="match status" value="2"/>
</dbReference>
<dbReference type="Pfam" id="PF08545">
    <property type="entry name" value="ACP_syn_III"/>
    <property type="match status" value="1"/>
</dbReference>
<dbReference type="Pfam" id="PF08541">
    <property type="entry name" value="ACP_syn_III_C"/>
    <property type="match status" value="1"/>
</dbReference>
<evidence type="ECO:0000256" key="2">
    <source>
        <dbReference type="ARBA" id="ARBA00023315"/>
    </source>
</evidence>
<evidence type="ECO:0000256" key="1">
    <source>
        <dbReference type="ARBA" id="ARBA00022679"/>
    </source>
</evidence>
<dbReference type="InterPro" id="IPR016039">
    <property type="entry name" value="Thiolase-like"/>
</dbReference>
<dbReference type="SUPFAM" id="SSF53901">
    <property type="entry name" value="Thiolase-like"/>
    <property type="match status" value="2"/>
</dbReference>
<evidence type="ECO:0000313" key="6">
    <source>
        <dbReference type="Proteomes" id="UP000028547"/>
    </source>
</evidence>
<feature type="domain" description="Beta-ketoacyl-[acyl-carrier-protein] synthase III N-terminal" evidence="4">
    <location>
        <begin position="123"/>
        <end position="186"/>
    </location>
</feature>
<evidence type="ECO:0000259" key="4">
    <source>
        <dbReference type="Pfam" id="PF08545"/>
    </source>
</evidence>
<evidence type="ECO:0000313" key="5">
    <source>
        <dbReference type="EMBL" id="KFA89175.1"/>
    </source>
</evidence>
<dbReference type="PANTHER" id="PTHR34069:SF2">
    <property type="entry name" value="BETA-KETOACYL-[ACYL-CARRIER-PROTEIN] SYNTHASE III"/>
    <property type="match status" value="1"/>
</dbReference>
<gene>
    <name evidence="5" type="ORF">Q664_36520</name>
</gene>
<dbReference type="EMBL" id="JPMI01000258">
    <property type="protein sequence ID" value="KFA89175.1"/>
    <property type="molecule type" value="Genomic_DNA"/>
</dbReference>
<comment type="caution">
    <text evidence="5">The sequence shown here is derived from an EMBL/GenBank/DDBJ whole genome shotgun (WGS) entry which is preliminary data.</text>
</comment>
<proteinExistence type="predicted"/>
<accession>A0A084SL40</accession>